<name>A0ABX6IL14_9ACTN</name>
<organism evidence="2 3">
    <name type="scientific">Gordonia pseudamarae</name>
    <dbReference type="NCBI Taxonomy" id="2831662"/>
    <lineage>
        <taxon>Bacteria</taxon>
        <taxon>Bacillati</taxon>
        <taxon>Actinomycetota</taxon>
        <taxon>Actinomycetes</taxon>
        <taxon>Mycobacteriales</taxon>
        <taxon>Gordoniaceae</taxon>
        <taxon>Gordonia</taxon>
    </lineage>
</organism>
<keyword evidence="1" id="KW-0732">Signal</keyword>
<feature type="chain" id="PRO_5045265404" evidence="1">
    <location>
        <begin position="22"/>
        <end position="125"/>
    </location>
</feature>
<keyword evidence="3" id="KW-1185">Reference proteome</keyword>
<dbReference type="Gene3D" id="2.60.40.2880">
    <property type="entry name" value="MmpS1-5, C-terminal soluble domain"/>
    <property type="match status" value="1"/>
</dbReference>
<dbReference type="Proteomes" id="UP001059836">
    <property type="component" value="Chromosome"/>
</dbReference>
<dbReference type="InterPro" id="IPR038468">
    <property type="entry name" value="MmpS_C"/>
</dbReference>
<protein>
    <submittedName>
        <fullName evidence="2">Uncharacterized protein</fullName>
    </submittedName>
</protein>
<feature type="signal peptide" evidence="1">
    <location>
        <begin position="1"/>
        <end position="21"/>
    </location>
</feature>
<gene>
    <name evidence="2" type="ORF">GII31_18555</name>
</gene>
<evidence type="ECO:0000313" key="3">
    <source>
        <dbReference type="Proteomes" id="UP001059836"/>
    </source>
</evidence>
<dbReference type="EMBL" id="CP045809">
    <property type="protein sequence ID" value="QHN36597.1"/>
    <property type="molecule type" value="Genomic_DNA"/>
</dbReference>
<accession>A0ABX6IL14</accession>
<dbReference type="RefSeq" id="WP_213244865.1">
    <property type="nucleotide sequence ID" value="NZ_CP045806.1"/>
</dbReference>
<evidence type="ECO:0000313" key="2">
    <source>
        <dbReference type="EMBL" id="QHN36597.1"/>
    </source>
</evidence>
<sequence>MKKFFTRAACVAVAVTGIAGAANVPSAEAVSTDQYDRVRYVMCANDTVKIDLRNRYGNSEQLTRNLSGNKCALYDLTETGEYGGYVSVSVVDTNGGPVSCKIYVNGEVVAKSNDSSDYYSYASCY</sequence>
<reference evidence="2" key="1">
    <citation type="journal article" date="2021" name="Nat. Microbiol.">
        <title>Cocultivation of an ultrasmall environmental parasitic bacterium with lytic ability against bacteria associated with wastewater foams.</title>
        <authorList>
            <person name="Batinovic S."/>
            <person name="Rose J.J.A."/>
            <person name="Ratcliffe J."/>
            <person name="Seviour R.J."/>
            <person name="Petrovski S."/>
        </authorList>
    </citation>
    <scope>NUCLEOTIDE SEQUENCE</scope>
    <source>
        <strain evidence="2">CON9</strain>
    </source>
</reference>
<evidence type="ECO:0000256" key="1">
    <source>
        <dbReference type="SAM" id="SignalP"/>
    </source>
</evidence>
<proteinExistence type="predicted"/>